<feature type="chain" id="PRO_5043138418" evidence="2">
    <location>
        <begin position="22"/>
        <end position="117"/>
    </location>
</feature>
<evidence type="ECO:0000313" key="3">
    <source>
        <dbReference type="EMBL" id="VDK27470.1"/>
    </source>
</evidence>
<dbReference type="InterPro" id="IPR051099">
    <property type="entry name" value="AGR/TXD"/>
</dbReference>
<evidence type="ECO:0000256" key="1">
    <source>
        <dbReference type="ARBA" id="ARBA00022729"/>
    </source>
</evidence>
<dbReference type="PANTHER" id="PTHR15337:SF11">
    <property type="entry name" value="THIOREDOXIN DOMAIN-CONTAINING PROTEIN"/>
    <property type="match status" value="1"/>
</dbReference>
<evidence type="ECO:0000313" key="5">
    <source>
        <dbReference type="WBParaSite" id="GPUH_0000013501-mRNA-1"/>
    </source>
</evidence>
<dbReference type="PANTHER" id="PTHR15337">
    <property type="entry name" value="ANTERIOR GRADIENT PROTEIN-RELATED"/>
    <property type="match status" value="1"/>
</dbReference>
<sequence length="117" mass="13421">MPTAVGYFTVFLAIVVTQCLAFTHELIDEIKGSPDREKFVQLSENFIMTTVADSEILRPDDDEFSPDGRYTPRIVFLSPDGTRIGSITNTARHKQYLHFYDRLDDIIKGMQQALTYR</sequence>
<evidence type="ECO:0000313" key="4">
    <source>
        <dbReference type="Proteomes" id="UP000271098"/>
    </source>
</evidence>
<feature type="signal peptide" evidence="2">
    <location>
        <begin position="1"/>
        <end position="21"/>
    </location>
</feature>
<accession>A0A183CUJ5</accession>
<dbReference type="OrthoDB" id="262308at2759"/>
<gene>
    <name evidence="3" type="ORF">GPUH_LOCUS136</name>
</gene>
<keyword evidence="1 2" id="KW-0732">Signal</keyword>
<name>A0A183CUJ5_9BILA</name>
<keyword evidence="4" id="KW-1185">Reference proteome</keyword>
<dbReference type="Proteomes" id="UP000271098">
    <property type="component" value="Unassembled WGS sequence"/>
</dbReference>
<proteinExistence type="predicted"/>
<organism evidence="5">
    <name type="scientific">Gongylonema pulchrum</name>
    <dbReference type="NCBI Taxonomy" id="637853"/>
    <lineage>
        <taxon>Eukaryota</taxon>
        <taxon>Metazoa</taxon>
        <taxon>Ecdysozoa</taxon>
        <taxon>Nematoda</taxon>
        <taxon>Chromadorea</taxon>
        <taxon>Rhabditida</taxon>
        <taxon>Spirurina</taxon>
        <taxon>Spiruromorpha</taxon>
        <taxon>Spiruroidea</taxon>
        <taxon>Gongylonematidae</taxon>
        <taxon>Gongylonema</taxon>
    </lineage>
</organism>
<dbReference type="Gene3D" id="3.40.30.10">
    <property type="entry name" value="Glutaredoxin"/>
    <property type="match status" value="1"/>
</dbReference>
<protein>
    <submittedName>
        <fullName evidence="5">AhpC-TSA domain-containing protein</fullName>
    </submittedName>
</protein>
<dbReference type="AlphaFoldDB" id="A0A183CUJ5"/>
<reference evidence="3 4" key="2">
    <citation type="submission" date="2018-11" db="EMBL/GenBank/DDBJ databases">
        <authorList>
            <consortium name="Pathogen Informatics"/>
        </authorList>
    </citation>
    <scope>NUCLEOTIDE SEQUENCE [LARGE SCALE GENOMIC DNA]</scope>
</reference>
<reference evidence="5" key="1">
    <citation type="submission" date="2016-06" db="UniProtKB">
        <authorList>
            <consortium name="WormBaseParasite"/>
        </authorList>
    </citation>
    <scope>IDENTIFICATION</scope>
</reference>
<dbReference type="WBParaSite" id="GPUH_0000013501-mRNA-1">
    <property type="protein sequence ID" value="GPUH_0000013501-mRNA-1"/>
    <property type="gene ID" value="GPUH_0000013501"/>
</dbReference>
<evidence type="ECO:0000256" key="2">
    <source>
        <dbReference type="SAM" id="SignalP"/>
    </source>
</evidence>
<dbReference type="EMBL" id="UYRT01000094">
    <property type="protein sequence ID" value="VDK27470.1"/>
    <property type="molecule type" value="Genomic_DNA"/>
</dbReference>